<gene>
    <name evidence="1" type="ORF">MKS88_005010</name>
</gene>
<evidence type="ECO:0000313" key="1">
    <source>
        <dbReference type="EMBL" id="KAI4835793.1"/>
    </source>
</evidence>
<organism evidence="1 2">
    <name type="scientific">Plasmodium brasilianum</name>
    <dbReference type="NCBI Taxonomy" id="5824"/>
    <lineage>
        <taxon>Eukaryota</taxon>
        <taxon>Sar</taxon>
        <taxon>Alveolata</taxon>
        <taxon>Apicomplexa</taxon>
        <taxon>Aconoidasida</taxon>
        <taxon>Haemosporida</taxon>
        <taxon>Plasmodiidae</taxon>
        <taxon>Plasmodium</taxon>
        <taxon>Plasmodium (Plasmodium)</taxon>
    </lineage>
</organism>
<dbReference type="Proteomes" id="UP001056978">
    <property type="component" value="Chromosome 13"/>
</dbReference>
<evidence type="ECO:0000313" key="2">
    <source>
        <dbReference type="Proteomes" id="UP001056978"/>
    </source>
</evidence>
<proteinExistence type="predicted"/>
<name>A0ACB9Y315_PLABR</name>
<comment type="caution">
    <text evidence="1">The sequence shown here is derived from an EMBL/GenBank/DDBJ whole genome shotgun (WGS) entry which is preliminary data.</text>
</comment>
<sequence length="264" mass="31328">MKDYLAECNKYLKYDNPIVIENEAEEEEKGKNLKDEKKIKDKNIVRIIQEIRKNLKSNMLYKNDNKNVFFNEPIYNIFPMKNIKEKKMEYIFYVSRSTSEDDVLTCLRKINEIIFAMYTKSLVIKKEFLDELLNVFMELCRQTRGSGIHATTSNSNEKIYLNALFISLLLLLKKMFRSSLELNLKKQIKQNSSLSALRNEIEIKKDAINSLKNEIVKTEDMIENEKINSEKELSKVNIIYQNKIDKLKKNNQRKKDDFTRILQL</sequence>
<keyword evidence="2" id="KW-1185">Reference proteome</keyword>
<accession>A0ACB9Y315</accession>
<reference evidence="1" key="1">
    <citation type="submission" date="2022-06" db="EMBL/GenBank/DDBJ databases">
        <title>The First Complete Genome of the Simian Malaria Parasite Plasmodium brasilianum.</title>
        <authorList>
            <person name="Bajic M."/>
            <person name="Ravishankar S."/>
        </authorList>
    </citation>
    <scope>NUCLEOTIDE SEQUENCE</scope>
    <source>
        <strain evidence="1">Bolivian I</strain>
    </source>
</reference>
<protein>
    <submittedName>
        <fullName evidence="1">Dynein light chain</fullName>
    </submittedName>
</protein>
<dbReference type="EMBL" id="CM043781">
    <property type="protein sequence ID" value="KAI4835793.1"/>
    <property type="molecule type" value="Genomic_DNA"/>
</dbReference>